<protein>
    <submittedName>
        <fullName evidence="3">DUF4126 domain-containing protein</fullName>
    </submittedName>
</protein>
<feature type="transmembrane region" description="Helical" evidence="1">
    <location>
        <begin position="164"/>
        <end position="192"/>
    </location>
</feature>
<sequence length="208" mass="21723">MDFLTGTGLAASAGLNAYVPLLAVGLLDRFTSVVDLGPGYAWLSNGWVLAILGVLLLLEIVADKIPAIDSFNDMIQSIVRPTSGGIVFGSTAVSQIAGVNVGGVDTVTDPAAYAHSGAWISIVLGIVIALVIHLLKMGARPILNTASAGLAAPVVSTAEDGASILLVVAAIFLPVLVVGFLVLVVLAIFWVLKKRRERKDRKTRVHVY</sequence>
<evidence type="ECO:0000313" key="4">
    <source>
        <dbReference type="Proteomes" id="UP000516421"/>
    </source>
</evidence>
<keyword evidence="1" id="KW-0812">Transmembrane</keyword>
<feature type="transmembrane region" description="Helical" evidence="1">
    <location>
        <begin position="41"/>
        <end position="62"/>
    </location>
</feature>
<evidence type="ECO:0000313" key="3">
    <source>
        <dbReference type="EMBL" id="QNV39653.1"/>
    </source>
</evidence>
<feature type="transmembrane region" description="Helical" evidence="1">
    <location>
        <begin position="83"/>
        <end position="104"/>
    </location>
</feature>
<keyword evidence="1" id="KW-1133">Transmembrane helix</keyword>
<dbReference type="EMBL" id="CP061538">
    <property type="protein sequence ID" value="QNV39653.1"/>
    <property type="molecule type" value="Genomic_DNA"/>
</dbReference>
<dbReference type="Pfam" id="PF13548">
    <property type="entry name" value="DUF4126"/>
    <property type="match status" value="1"/>
</dbReference>
<feature type="transmembrane region" description="Helical" evidence="1">
    <location>
        <begin position="116"/>
        <end position="135"/>
    </location>
</feature>
<keyword evidence="4" id="KW-1185">Reference proteome</keyword>
<dbReference type="Proteomes" id="UP000516421">
    <property type="component" value="Chromosome"/>
</dbReference>
<evidence type="ECO:0000259" key="2">
    <source>
        <dbReference type="Pfam" id="PF13548"/>
    </source>
</evidence>
<dbReference type="AlphaFoldDB" id="A0A7H2BJ07"/>
<dbReference type="InterPro" id="IPR025196">
    <property type="entry name" value="DUF4126"/>
</dbReference>
<feature type="domain" description="DUF4126" evidence="2">
    <location>
        <begin position="4"/>
        <end position="194"/>
    </location>
</feature>
<dbReference type="KEGG" id="rama:IDM48_09880"/>
<evidence type="ECO:0000256" key="1">
    <source>
        <dbReference type="SAM" id="Phobius"/>
    </source>
</evidence>
<dbReference type="RefSeq" id="WP_190617199.1">
    <property type="nucleotide sequence ID" value="NZ_CP061538.1"/>
</dbReference>
<accession>A0A7H2BJ07</accession>
<reference evidence="3 4" key="1">
    <citation type="submission" date="2020-09" db="EMBL/GenBank/DDBJ databases">
        <title>Investigation of environmental microbe.</title>
        <authorList>
            <person name="Ou Y."/>
            <person name="Kang Q."/>
        </authorList>
    </citation>
    <scope>NUCLEOTIDE SEQUENCE [LARGE SCALE GENOMIC DNA]</scope>
    <source>
        <strain evidence="3 4">KJZ-9</strain>
    </source>
</reference>
<name>A0A7H2BJ07_9MICC</name>
<proteinExistence type="predicted"/>
<gene>
    <name evidence="3" type="ORF">IDM48_09880</name>
</gene>
<keyword evidence="1" id="KW-0472">Membrane</keyword>
<organism evidence="3 4">
    <name type="scientific">Rothia amarae</name>
    <dbReference type="NCBI Taxonomy" id="169480"/>
    <lineage>
        <taxon>Bacteria</taxon>
        <taxon>Bacillati</taxon>
        <taxon>Actinomycetota</taxon>
        <taxon>Actinomycetes</taxon>
        <taxon>Micrococcales</taxon>
        <taxon>Micrococcaceae</taxon>
        <taxon>Rothia</taxon>
    </lineage>
</organism>